<feature type="non-terminal residue" evidence="11">
    <location>
        <position position="306"/>
    </location>
</feature>
<keyword evidence="9" id="KW-0539">Nucleus</keyword>
<organism evidence="11 12">
    <name type="scientific">Paramuricea clavata</name>
    <name type="common">Red gorgonian</name>
    <name type="synonym">Violescent sea-whip</name>
    <dbReference type="NCBI Taxonomy" id="317549"/>
    <lineage>
        <taxon>Eukaryota</taxon>
        <taxon>Metazoa</taxon>
        <taxon>Cnidaria</taxon>
        <taxon>Anthozoa</taxon>
        <taxon>Octocorallia</taxon>
        <taxon>Malacalcyonacea</taxon>
        <taxon>Plexauridae</taxon>
        <taxon>Paramuricea</taxon>
    </lineage>
</organism>
<dbReference type="GO" id="GO:0005634">
    <property type="term" value="C:nucleus"/>
    <property type="evidence" value="ECO:0007669"/>
    <property type="project" value="UniProtKB-SubCell"/>
</dbReference>
<evidence type="ECO:0000313" key="12">
    <source>
        <dbReference type="Proteomes" id="UP001152795"/>
    </source>
</evidence>
<evidence type="ECO:0000256" key="2">
    <source>
        <dbReference type="ARBA" id="ARBA00007738"/>
    </source>
</evidence>
<gene>
    <name evidence="11" type="ORF">PACLA_8A041672</name>
</gene>
<feature type="region of interest" description="Disordered" evidence="10">
    <location>
        <begin position="94"/>
        <end position="165"/>
    </location>
</feature>
<keyword evidence="12" id="KW-1185">Reference proteome</keyword>
<dbReference type="Proteomes" id="UP001152795">
    <property type="component" value="Unassembled WGS sequence"/>
</dbReference>
<evidence type="ECO:0000256" key="10">
    <source>
        <dbReference type="SAM" id="MobiDB-lite"/>
    </source>
</evidence>
<dbReference type="PANTHER" id="PTHR45364:SF11">
    <property type="entry name" value="HISTONE DEACETYLASE 9"/>
    <property type="match status" value="1"/>
</dbReference>
<accession>A0A6S7G9H7</accession>
<evidence type="ECO:0000256" key="1">
    <source>
        <dbReference type="ARBA" id="ARBA00004123"/>
    </source>
</evidence>
<feature type="compositionally biased region" description="Basic and acidic residues" evidence="10">
    <location>
        <begin position="265"/>
        <end position="275"/>
    </location>
</feature>
<comment type="similarity">
    <text evidence="2">Belongs to the histone deacetylase family. HD type 2 subfamily.</text>
</comment>
<evidence type="ECO:0000256" key="9">
    <source>
        <dbReference type="ARBA" id="ARBA00023242"/>
    </source>
</evidence>
<evidence type="ECO:0000256" key="4">
    <source>
        <dbReference type="ARBA" id="ARBA00022491"/>
    </source>
</evidence>
<evidence type="ECO:0000256" key="3">
    <source>
        <dbReference type="ARBA" id="ARBA00012111"/>
    </source>
</evidence>
<feature type="region of interest" description="Disordered" evidence="10">
    <location>
        <begin position="206"/>
        <end position="306"/>
    </location>
</feature>
<keyword evidence="7" id="KW-0805">Transcription regulation</keyword>
<feature type="region of interest" description="Disordered" evidence="10">
    <location>
        <begin position="1"/>
        <end position="36"/>
    </location>
</feature>
<name>A0A6S7G9H7_PARCT</name>
<dbReference type="PANTHER" id="PTHR45364">
    <property type="entry name" value="HISTONE DEACETYLASE 9-RELATED"/>
    <property type="match status" value="1"/>
</dbReference>
<keyword evidence="8" id="KW-0804">Transcription</keyword>
<feature type="compositionally biased region" description="Low complexity" evidence="10">
    <location>
        <begin position="276"/>
        <end position="292"/>
    </location>
</feature>
<proteinExistence type="inferred from homology"/>
<comment type="subcellular location">
    <subcellularLocation>
        <location evidence="1">Nucleus</location>
    </subcellularLocation>
</comment>
<keyword evidence="5" id="KW-0378">Hydrolase</keyword>
<dbReference type="EC" id="3.5.1.98" evidence="3"/>
<feature type="compositionally biased region" description="Polar residues" evidence="10">
    <location>
        <begin position="10"/>
        <end position="22"/>
    </location>
</feature>
<evidence type="ECO:0000313" key="11">
    <source>
        <dbReference type="EMBL" id="CAB3985732.1"/>
    </source>
</evidence>
<reference evidence="11" key="1">
    <citation type="submission" date="2020-04" db="EMBL/GenBank/DDBJ databases">
        <authorList>
            <person name="Alioto T."/>
            <person name="Alioto T."/>
            <person name="Gomez Garrido J."/>
        </authorList>
    </citation>
    <scope>NUCLEOTIDE SEQUENCE</scope>
    <source>
        <strain evidence="11">A484AB</strain>
    </source>
</reference>
<dbReference type="OrthoDB" id="424012at2759"/>
<keyword evidence="6" id="KW-0156">Chromatin regulator</keyword>
<dbReference type="EMBL" id="CACRXK020000911">
    <property type="protein sequence ID" value="CAB3985732.1"/>
    <property type="molecule type" value="Genomic_DNA"/>
</dbReference>
<comment type="caution">
    <text evidence="11">The sequence shown here is derived from an EMBL/GenBank/DDBJ whole genome shotgun (WGS) entry which is preliminary data.</text>
</comment>
<evidence type="ECO:0000256" key="5">
    <source>
        <dbReference type="ARBA" id="ARBA00022801"/>
    </source>
</evidence>
<evidence type="ECO:0000256" key="7">
    <source>
        <dbReference type="ARBA" id="ARBA00023015"/>
    </source>
</evidence>
<dbReference type="AlphaFoldDB" id="A0A6S7G9H7"/>
<dbReference type="GO" id="GO:0141221">
    <property type="term" value="F:histone deacetylase activity, hydrolytic mechanism"/>
    <property type="evidence" value="ECO:0007669"/>
    <property type="project" value="UniProtKB-EC"/>
</dbReference>
<sequence>MESSGDSRDATASSQSANGNQRTSKEKPAPDLGIPGLAGINAQFVIPASAQLEELLKQGYPPQFVLQQLQLAQLAQQQYAEYYKKVLKGSGLEQSTAHKNEGDETNDKSNEKCIWTEEENERSPIKVKIEPADTDDEDDREEFEEYNGFSELKTSEKQPTEITSNQVKQRLQEFVLNKQQREAAVSGVPDPNMFKRWNLGVADDERDAISPLGRPRSSNGDSNFPLRKTASEPNLKAKSKLRAKVSEHRSYLGLGNAAVPRRRERNGTRVPKLDSAENNNNMESSESSSPSSPIQFSRGGDSPGRE</sequence>
<feature type="compositionally biased region" description="Acidic residues" evidence="10">
    <location>
        <begin position="132"/>
        <end position="145"/>
    </location>
</feature>
<protein>
    <recommendedName>
        <fullName evidence="3">histone deacetylase</fullName>
        <ecNumber evidence="3">3.5.1.98</ecNumber>
    </recommendedName>
</protein>
<feature type="compositionally biased region" description="Basic and acidic residues" evidence="10">
    <location>
        <begin position="96"/>
        <end position="131"/>
    </location>
</feature>
<evidence type="ECO:0000256" key="6">
    <source>
        <dbReference type="ARBA" id="ARBA00022853"/>
    </source>
</evidence>
<evidence type="ECO:0000256" key="8">
    <source>
        <dbReference type="ARBA" id="ARBA00023163"/>
    </source>
</evidence>
<keyword evidence="4" id="KW-0678">Repressor</keyword>